<feature type="chain" id="PRO_5043747578" evidence="2">
    <location>
        <begin position="20"/>
        <end position="260"/>
    </location>
</feature>
<evidence type="ECO:0000313" key="3">
    <source>
        <dbReference type="EMBL" id="CAF2803505.1"/>
    </source>
</evidence>
<keyword evidence="4" id="KW-1185">Reference proteome</keyword>
<evidence type="ECO:0000256" key="2">
    <source>
        <dbReference type="SAM" id="SignalP"/>
    </source>
</evidence>
<reference evidence="3" key="1">
    <citation type="submission" date="2021-02" db="EMBL/GenBank/DDBJ databases">
        <authorList>
            <person name="Bekaert M."/>
        </authorList>
    </citation>
    <scope>NUCLEOTIDE SEQUENCE</scope>
    <source>
        <strain evidence="3">IoA-00</strain>
    </source>
</reference>
<proteinExistence type="predicted"/>
<protein>
    <submittedName>
        <fullName evidence="3">(salmon louse) hypothetical protein</fullName>
    </submittedName>
</protein>
<dbReference type="EMBL" id="HG994590">
    <property type="protein sequence ID" value="CAF2803505.1"/>
    <property type="molecule type" value="Genomic_DNA"/>
</dbReference>
<feature type="region of interest" description="Disordered" evidence="1">
    <location>
        <begin position="36"/>
        <end position="58"/>
    </location>
</feature>
<evidence type="ECO:0000256" key="1">
    <source>
        <dbReference type="SAM" id="MobiDB-lite"/>
    </source>
</evidence>
<gene>
    <name evidence="3" type="ORF">LSAA_2965</name>
</gene>
<accession>A0A7R8CF69</accession>
<dbReference type="AlphaFoldDB" id="A0A7R8CF69"/>
<organism evidence="3 4">
    <name type="scientific">Lepeophtheirus salmonis</name>
    <name type="common">Salmon louse</name>
    <name type="synonym">Caligus salmonis</name>
    <dbReference type="NCBI Taxonomy" id="72036"/>
    <lineage>
        <taxon>Eukaryota</taxon>
        <taxon>Metazoa</taxon>
        <taxon>Ecdysozoa</taxon>
        <taxon>Arthropoda</taxon>
        <taxon>Crustacea</taxon>
        <taxon>Multicrustacea</taxon>
        <taxon>Hexanauplia</taxon>
        <taxon>Copepoda</taxon>
        <taxon>Siphonostomatoida</taxon>
        <taxon>Caligidae</taxon>
        <taxon>Lepeophtheirus</taxon>
    </lineage>
</organism>
<dbReference type="Proteomes" id="UP000675881">
    <property type="component" value="Chromosome 11"/>
</dbReference>
<name>A0A7R8CF69_LEPSM</name>
<sequence>MKLHYCICILLPLWTLSSPIFSPTHVQINNPQELEPLIHDNNTTNSTPPSFVPSQQDMHRKPDYYEDYYVLVDSEDLLSEYDLLHKDGPLFLYDDEEVESDQNQLYTSPEELNAYLASRGQIGVQKSFLDEAFPYVMGGAIVLLASTFITNHLSLDPTQSREHSNGLVPIPTLDTMFPFLHNLVRSKRDLNGNSSGVCQERYICQMKGEVLEVLREWNDSSVFEDLILSFIGKILHNEWDELNLELPCEDIRCNEDEKQI</sequence>
<feature type="compositionally biased region" description="Polar residues" evidence="1">
    <location>
        <begin position="40"/>
        <end position="56"/>
    </location>
</feature>
<keyword evidence="2" id="KW-0732">Signal</keyword>
<evidence type="ECO:0000313" key="4">
    <source>
        <dbReference type="Proteomes" id="UP000675881"/>
    </source>
</evidence>
<feature type="signal peptide" evidence="2">
    <location>
        <begin position="1"/>
        <end position="19"/>
    </location>
</feature>